<evidence type="ECO:0000313" key="6">
    <source>
        <dbReference type="EMBL" id="QDE33773.1"/>
    </source>
</evidence>
<gene>
    <name evidence="6" type="ORF">FIV50_02560</name>
</gene>
<evidence type="ECO:0000259" key="5">
    <source>
        <dbReference type="PROSITE" id="PS50109"/>
    </source>
</evidence>
<dbReference type="Pfam" id="PF02518">
    <property type="entry name" value="HATPase_c"/>
    <property type="match status" value="1"/>
</dbReference>
<dbReference type="InterPro" id="IPR011712">
    <property type="entry name" value="Sig_transdc_His_kin_sub3_dim/P"/>
</dbReference>
<evidence type="ECO:0000256" key="4">
    <source>
        <dbReference type="SAM" id="Phobius"/>
    </source>
</evidence>
<reference evidence="6 7" key="1">
    <citation type="submission" date="2019-06" db="EMBL/GenBank/DDBJ databases">
        <title>Complete genome of Microbacterium foliorum M2.</title>
        <authorList>
            <person name="Cao G."/>
        </authorList>
    </citation>
    <scope>NUCLEOTIDE SEQUENCE [LARGE SCALE GENOMIC DNA]</scope>
    <source>
        <strain evidence="6 7">M2</strain>
    </source>
</reference>
<accession>A0A4Y5YMR7</accession>
<dbReference type="AlphaFoldDB" id="A0A4Y5YMR7"/>
<dbReference type="PIRSF" id="PIRSF037434">
    <property type="entry name" value="STHK_ChrS"/>
    <property type="match status" value="1"/>
</dbReference>
<dbReference type="InterPro" id="IPR050482">
    <property type="entry name" value="Sensor_HK_TwoCompSys"/>
</dbReference>
<feature type="transmembrane region" description="Helical" evidence="4">
    <location>
        <begin position="113"/>
        <end position="134"/>
    </location>
</feature>
<protein>
    <submittedName>
        <fullName evidence="6">Sensor histidine kinase</fullName>
    </submittedName>
</protein>
<dbReference type="GO" id="GO:0016020">
    <property type="term" value="C:membrane"/>
    <property type="evidence" value="ECO:0007669"/>
    <property type="project" value="InterPro"/>
</dbReference>
<keyword evidence="1" id="KW-0808">Transferase</keyword>
<dbReference type="InterPro" id="IPR003594">
    <property type="entry name" value="HATPase_dom"/>
</dbReference>
<keyword evidence="4" id="KW-0472">Membrane</keyword>
<organism evidence="6 7">
    <name type="scientific">Microbacterium foliorum</name>
    <dbReference type="NCBI Taxonomy" id="104336"/>
    <lineage>
        <taxon>Bacteria</taxon>
        <taxon>Bacillati</taxon>
        <taxon>Actinomycetota</taxon>
        <taxon>Actinomycetes</taxon>
        <taxon>Micrococcales</taxon>
        <taxon>Microbacteriaceae</taxon>
        <taxon>Microbacterium</taxon>
    </lineage>
</organism>
<dbReference type="PANTHER" id="PTHR24421">
    <property type="entry name" value="NITRATE/NITRITE SENSOR PROTEIN NARX-RELATED"/>
    <property type="match status" value="1"/>
</dbReference>
<dbReference type="CDD" id="cd16917">
    <property type="entry name" value="HATPase_UhpB-NarQ-NarX-like"/>
    <property type="match status" value="1"/>
</dbReference>
<dbReference type="GO" id="GO:0000155">
    <property type="term" value="F:phosphorelay sensor kinase activity"/>
    <property type="evidence" value="ECO:0007669"/>
    <property type="project" value="InterPro"/>
</dbReference>
<dbReference type="OrthoDB" id="144293at2"/>
<name>A0A4Y5YMR7_9MICO</name>
<evidence type="ECO:0000256" key="1">
    <source>
        <dbReference type="ARBA" id="ARBA00022679"/>
    </source>
</evidence>
<evidence type="ECO:0000256" key="2">
    <source>
        <dbReference type="ARBA" id="ARBA00022777"/>
    </source>
</evidence>
<keyword evidence="3" id="KW-0902">Two-component regulatory system</keyword>
<feature type="domain" description="Histidine kinase" evidence="5">
    <location>
        <begin position="300"/>
        <end position="388"/>
    </location>
</feature>
<dbReference type="PROSITE" id="PS50109">
    <property type="entry name" value="HIS_KIN"/>
    <property type="match status" value="1"/>
</dbReference>
<dbReference type="Gene3D" id="1.20.5.1930">
    <property type="match status" value="1"/>
</dbReference>
<dbReference type="EMBL" id="CP041040">
    <property type="protein sequence ID" value="QDE33773.1"/>
    <property type="molecule type" value="Genomic_DNA"/>
</dbReference>
<keyword evidence="2 6" id="KW-0418">Kinase</keyword>
<dbReference type="Gene3D" id="3.30.565.10">
    <property type="entry name" value="Histidine kinase-like ATPase, C-terminal domain"/>
    <property type="match status" value="1"/>
</dbReference>
<dbReference type="RefSeq" id="WP_140036059.1">
    <property type="nucleotide sequence ID" value="NZ_CP041040.1"/>
</dbReference>
<dbReference type="InterPro" id="IPR005467">
    <property type="entry name" value="His_kinase_dom"/>
</dbReference>
<keyword evidence="4" id="KW-0812">Transmembrane</keyword>
<evidence type="ECO:0000256" key="3">
    <source>
        <dbReference type="ARBA" id="ARBA00023012"/>
    </source>
</evidence>
<dbReference type="GO" id="GO:0046983">
    <property type="term" value="F:protein dimerization activity"/>
    <property type="evidence" value="ECO:0007669"/>
    <property type="project" value="InterPro"/>
</dbReference>
<dbReference type="SMART" id="SM00387">
    <property type="entry name" value="HATPase_c"/>
    <property type="match status" value="1"/>
</dbReference>
<dbReference type="Pfam" id="PF07730">
    <property type="entry name" value="HisKA_3"/>
    <property type="match status" value="1"/>
</dbReference>
<keyword evidence="4" id="KW-1133">Transmembrane helix</keyword>
<feature type="transmembrane region" description="Helical" evidence="4">
    <location>
        <begin position="39"/>
        <end position="60"/>
    </location>
</feature>
<dbReference type="Proteomes" id="UP000316125">
    <property type="component" value="Chromosome"/>
</dbReference>
<sequence length="400" mass="42041">MSRVIRRERLGWDIAATALLLAVAGLSLTLPQNLAGSRWVLVAITVGVFLIYAFGARAYVGIHEGVEDPAPAVSALLQIGMISLLAVGVAIEPNMLLLQTLVLPLIWMTSRSTLQAVLVTVGNGVVLGLAYGYWGDFTADALSTGFISSGLSTAFSLALGLWITRIAEWGVERQHLLADLTAAQAGLETASREAGAIEERARLARDVHDTIAQSLTSIVMLAERARLDGSPAAIELIESAAREALVEARALVAVTSPAPSAESLGDALRRLGDRFARETGMRVDVSASDAVLARDVQVVLLRCAQEGLANVRKHSRAASAQITLAISDSAELRIRDDGRGLGGVSIDDDRGFGLAGMRDRVALVGGSLTVADGARAGTDLTVRIPLHADADVDAEMETTP</sequence>
<evidence type="ECO:0000313" key="7">
    <source>
        <dbReference type="Proteomes" id="UP000316125"/>
    </source>
</evidence>
<dbReference type="InterPro" id="IPR017205">
    <property type="entry name" value="Sig_transdc_His_kinase_ChrS"/>
</dbReference>
<dbReference type="InterPro" id="IPR036890">
    <property type="entry name" value="HATPase_C_sf"/>
</dbReference>
<feature type="transmembrane region" description="Helical" evidence="4">
    <location>
        <begin position="141"/>
        <end position="163"/>
    </location>
</feature>
<proteinExistence type="predicted"/>
<dbReference type="SUPFAM" id="SSF55874">
    <property type="entry name" value="ATPase domain of HSP90 chaperone/DNA topoisomerase II/histidine kinase"/>
    <property type="match status" value="1"/>
</dbReference>